<keyword evidence="1" id="KW-1133">Transmembrane helix</keyword>
<organism evidence="2 3">
    <name type="scientific">Teichococcus aerophilus</name>
    <dbReference type="NCBI Taxonomy" id="1224513"/>
    <lineage>
        <taxon>Bacteria</taxon>
        <taxon>Pseudomonadati</taxon>
        <taxon>Pseudomonadota</taxon>
        <taxon>Alphaproteobacteria</taxon>
        <taxon>Acetobacterales</taxon>
        <taxon>Roseomonadaceae</taxon>
        <taxon>Roseomonas</taxon>
    </lineage>
</organism>
<evidence type="ECO:0008006" key="4">
    <source>
        <dbReference type="Google" id="ProtNLM"/>
    </source>
</evidence>
<reference evidence="2 3" key="1">
    <citation type="journal article" date="2013" name="Int. J. Syst. Evol. Microbiol.">
        <title>Roseomonas aerophila sp. nov., isolated from air.</title>
        <authorList>
            <person name="Kim S.J."/>
            <person name="Weon H.Y."/>
            <person name="Ahn J.H."/>
            <person name="Hong S.B."/>
            <person name="Seok S.J."/>
            <person name="Whang K.S."/>
            <person name="Kwon S.W."/>
        </authorList>
    </citation>
    <scope>NUCLEOTIDE SEQUENCE [LARGE SCALE GENOMIC DNA]</scope>
    <source>
        <strain evidence="2 3">NBRC 108923</strain>
    </source>
</reference>
<evidence type="ECO:0000256" key="1">
    <source>
        <dbReference type="SAM" id="Phobius"/>
    </source>
</evidence>
<keyword evidence="1" id="KW-0472">Membrane</keyword>
<proteinExistence type="predicted"/>
<keyword evidence="1" id="KW-0812">Transmembrane</keyword>
<sequence length="98" mass="10498">MKHALRFLATLGIVAQALALLATWGEIAPMLRGERNIDVVGTALLFLPLLLGVGGAAWAARLHSHGSAWAWVVMGVPLVLLGLALCLAVLFWLEPIRH</sequence>
<keyword evidence="3" id="KW-1185">Reference proteome</keyword>
<dbReference type="EMBL" id="JACTVA010000013">
    <property type="protein sequence ID" value="MBC9207081.1"/>
    <property type="molecule type" value="Genomic_DNA"/>
</dbReference>
<feature type="transmembrane region" description="Helical" evidence="1">
    <location>
        <begin position="41"/>
        <end position="61"/>
    </location>
</feature>
<evidence type="ECO:0000313" key="3">
    <source>
        <dbReference type="Proteomes" id="UP000626026"/>
    </source>
</evidence>
<feature type="transmembrane region" description="Helical" evidence="1">
    <location>
        <begin position="68"/>
        <end position="93"/>
    </location>
</feature>
<evidence type="ECO:0000313" key="2">
    <source>
        <dbReference type="EMBL" id="MBC9207081.1"/>
    </source>
</evidence>
<name>A0ABR7RKH9_9PROT</name>
<dbReference type="RefSeq" id="WP_187784250.1">
    <property type="nucleotide sequence ID" value="NZ_JACTVA010000013.1"/>
</dbReference>
<comment type="caution">
    <text evidence="2">The sequence shown here is derived from an EMBL/GenBank/DDBJ whole genome shotgun (WGS) entry which is preliminary data.</text>
</comment>
<protein>
    <recommendedName>
        <fullName evidence="4">Major facilitator superfamily (MFS) profile domain-containing protein</fullName>
    </recommendedName>
</protein>
<gene>
    <name evidence="2" type="ORF">IBL26_09575</name>
</gene>
<accession>A0ABR7RKH9</accession>
<dbReference type="Proteomes" id="UP000626026">
    <property type="component" value="Unassembled WGS sequence"/>
</dbReference>